<protein>
    <recommendedName>
        <fullName evidence="2">SEFIR domain-containing protein</fullName>
    </recommendedName>
</protein>
<dbReference type="AlphaFoldDB" id="A0A6L2PNX1"/>
<reference evidence="4" key="1">
    <citation type="submission" date="2020-01" db="EMBL/GenBank/DDBJ databases">
        <title>Draft genome sequence of the Termite Coptotermes fromosanus.</title>
        <authorList>
            <person name="Itakura S."/>
            <person name="Yosikawa Y."/>
            <person name="Umezawa K."/>
        </authorList>
    </citation>
    <scope>NUCLEOTIDE SEQUENCE [LARGE SCALE GENOMIC DNA]</scope>
</reference>
<feature type="transmembrane region" description="Helical" evidence="1">
    <location>
        <begin position="333"/>
        <end position="354"/>
    </location>
</feature>
<dbReference type="Proteomes" id="UP000502823">
    <property type="component" value="Unassembled WGS sequence"/>
</dbReference>
<keyword evidence="1" id="KW-0812">Transmembrane</keyword>
<keyword evidence="1" id="KW-1133">Transmembrane helix</keyword>
<gene>
    <name evidence="3" type="ORF">Cfor_12289</name>
</gene>
<organism evidence="3 4">
    <name type="scientific">Coptotermes formosanus</name>
    <name type="common">Formosan subterranean termite</name>
    <dbReference type="NCBI Taxonomy" id="36987"/>
    <lineage>
        <taxon>Eukaryota</taxon>
        <taxon>Metazoa</taxon>
        <taxon>Ecdysozoa</taxon>
        <taxon>Arthropoda</taxon>
        <taxon>Hexapoda</taxon>
        <taxon>Insecta</taxon>
        <taxon>Pterygota</taxon>
        <taxon>Neoptera</taxon>
        <taxon>Polyneoptera</taxon>
        <taxon>Dictyoptera</taxon>
        <taxon>Blattodea</taxon>
        <taxon>Blattoidea</taxon>
        <taxon>Termitoidae</taxon>
        <taxon>Rhinotermitidae</taxon>
        <taxon>Coptotermes</taxon>
    </lineage>
</organism>
<dbReference type="InParanoid" id="A0A6L2PNX1"/>
<accession>A0A6L2PNX1</accession>
<evidence type="ECO:0000259" key="2">
    <source>
        <dbReference type="Pfam" id="PF08357"/>
    </source>
</evidence>
<sequence length="644" mass="73790">MAFNKDPLKKSELQVCAERKFYVPANAPHHIHPPTTNRTANKNPGKRKYGYSIYCTYWVYLEESGTFKGVENSVLLSNFTHGDCNLFFQKNTPGCLSRKIPAQEMKHSSQAVHLKVYQYNDGYYVLPSFNVTMTDIKWNALNLIFSIGNESVCIDITISKDKYLPAQRSIFYDCAWYSEQIERKLVLLEYEARGNDFKEARKFSFITPATSKLDPCNTSIQSHETLTYLDLTFRPHITLHIQKLPVHLQICEYQVEQCFCTECSTYDNLQNCVHRETVEARPEDDDDLMVPIDTTDDSGSFFFVIYASSNLCEKGLCYISRTQTLTNPNHKCVVAWLLSGFLLLLLLGITGFVLGRKYITKLLVAEFNTNRRQRILLLHQPLHRVHMHVVTSLAQFLEQNCNVEVLLDIRDIPKIENKDPLFWYNSAISSANFVAVIASPPCTDGHDAIYKDLHVVGLNFMKELLRSKTYGAKIFTIMLPYCDESGVPVLARHLQRILLMHGIDDVVSLIHSNRHFCIRRALLSKIHNNLTTQGRYLKNYIAEMEDIVAQSSESPSVLKDSVQEELTISEEKESPSLGKLVFEIPGSDELLDESNTEKSNYMNRKEFSLSDLDLTGMQHSVPVVPRRPQSWERNCELCCDDLQL</sequence>
<dbReference type="InterPro" id="IPR013568">
    <property type="entry name" value="SEFIR_dom"/>
</dbReference>
<evidence type="ECO:0000313" key="4">
    <source>
        <dbReference type="Proteomes" id="UP000502823"/>
    </source>
</evidence>
<keyword evidence="1" id="KW-0472">Membrane</keyword>
<evidence type="ECO:0000313" key="3">
    <source>
        <dbReference type="EMBL" id="GFG32145.1"/>
    </source>
</evidence>
<dbReference type="EMBL" id="BLKM01007982">
    <property type="protein sequence ID" value="GFG32145.1"/>
    <property type="molecule type" value="Genomic_DNA"/>
</dbReference>
<dbReference type="Gene3D" id="3.40.50.11530">
    <property type="match status" value="1"/>
</dbReference>
<comment type="caution">
    <text evidence="3">The sequence shown here is derived from an EMBL/GenBank/DDBJ whole genome shotgun (WGS) entry which is preliminary data.</text>
</comment>
<evidence type="ECO:0000256" key="1">
    <source>
        <dbReference type="SAM" id="Phobius"/>
    </source>
</evidence>
<feature type="domain" description="SEFIR" evidence="2">
    <location>
        <begin position="375"/>
        <end position="441"/>
    </location>
</feature>
<dbReference type="OrthoDB" id="8190413at2759"/>
<keyword evidence="4" id="KW-1185">Reference proteome</keyword>
<dbReference type="Pfam" id="PF08357">
    <property type="entry name" value="SEFIR"/>
    <property type="match status" value="1"/>
</dbReference>
<proteinExistence type="predicted"/>
<name>A0A6L2PNX1_COPFO</name>